<organism evidence="5 6">
    <name type="scientific">Pyrrhoderma noxium</name>
    <dbReference type="NCBI Taxonomy" id="2282107"/>
    <lineage>
        <taxon>Eukaryota</taxon>
        <taxon>Fungi</taxon>
        <taxon>Dikarya</taxon>
        <taxon>Basidiomycota</taxon>
        <taxon>Agaricomycotina</taxon>
        <taxon>Agaricomycetes</taxon>
        <taxon>Hymenochaetales</taxon>
        <taxon>Hymenochaetaceae</taxon>
        <taxon>Pyrrhoderma</taxon>
    </lineage>
</organism>
<dbReference type="InterPro" id="IPR016461">
    <property type="entry name" value="COMT-like"/>
</dbReference>
<dbReference type="Gene3D" id="3.40.50.150">
    <property type="entry name" value="Vaccinia Virus protein VP39"/>
    <property type="match status" value="1"/>
</dbReference>
<evidence type="ECO:0000313" key="6">
    <source>
        <dbReference type="Proteomes" id="UP000217199"/>
    </source>
</evidence>
<comment type="caution">
    <text evidence="5">The sequence shown here is derived from an EMBL/GenBank/DDBJ whole genome shotgun (WGS) entry which is preliminary data.</text>
</comment>
<evidence type="ECO:0000256" key="3">
    <source>
        <dbReference type="ARBA" id="ARBA00022691"/>
    </source>
</evidence>
<feature type="domain" description="O-methyltransferase C-terminal" evidence="4">
    <location>
        <begin position="210"/>
        <end position="396"/>
    </location>
</feature>
<dbReference type="SUPFAM" id="SSF53335">
    <property type="entry name" value="S-adenosyl-L-methionine-dependent methyltransferases"/>
    <property type="match status" value="1"/>
</dbReference>
<evidence type="ECO:0000259" key="4">
    <source>
        <dbReference type="Pfam" id="PF00891"/>
    </source>
</evidence>
<dbReference type="InterPro" id="IPR036388">
    <property type="entry name" value="WH-like_DNA-bd_sf"/>
</dbReference>
<keyword evidence="2" id="KW-0808">Transferase</keyword>
<dbReference type="GO" id="GO:0032259">
    <property type="term" value="P:methylation"/>
    <property type="evidence" value="ECO:0007669"/>
    <property type="project" value="UniProtKB-KW"/>
</dbReference>
<dbReference type="SUPFAM" id="SSF46785">
    <property type="entry name" value="Winged helix' DNA-binding domain"/>
    <property type="match status" value="1"/>
</dbReference>
<evidence type="ECO:0000256" key="2">
    <source>
        <dbReference type="ARBA" id="ARBA00022679"/>
    </source>
</evidence>
<dbReference type="Proteomes" id="UP000217199">
    <property type="component" value="Unassembled WGS sequence"/>
</dbReference>
<keyword evidence="3" id="KW-0949">S-adenosyl-L-methionine</keyword>
<gene>
    <name evidence="5" type="ORF">PNOK_0150400</name>
</gene>
<dbReference type="STRING" id="2282107.A0A286UPM6"/>
<dbReference type="AlphaFoldDB" id="A0A286UPM6"/>
<dbReference type="InParanoid" id="A0A286UPM6"/>
<keyword evidence="6" id="KW-1185">Reference proteome</keyword>
<dbReference type="Pfam" id="PF00891">
    <property type="entry name" value="Methyltransf_2"/>
    <property type="match status" value="1"/>
</dbReference>
<evidence type="ECO:0000256" key="1">
    <source>
        <dbReference type="ARBA" id="ARBA00022603"/>
    </source>
</evidence>
<dbReference type="InterPro" id="IPR036390">
    <property type="entry name" value="WH_DNA-bd_sf"/>
</dbReference>
<sequence>MSEELKALRDIITNSINSILDICESSGQDFPYLSRPVDDSEFTPDGIRNDPVVSNSISTAVAASFQLIATLQSPPTTLATMAFRSSLPAALGVAEAVHVAEILRMAGPRGLHVKDICDQSPSIIDSKKLSRILRFLATNHWFNEVAPDVYSNNLLSSLLDTKKSPSELGFSETKHKGSSGLAAIVGYGADEVLKSMSYLPETLLDPDIALSEEPNETSFQRALGTQLDNWEYYDSGDKLASYRRDRFSIAMSGTNKLYAPKAIVAAFDWGSLPDGSLIVDVGAGKGHVSLEIARAFPNLRIVVEDRAAIIEEAKVYWRAELPSHVEDRKVEFVAASFFNPQPKLSQTPKVFVMRMITHDWSDKYCIKILKNLRLASGADTRLIIIDSVMKYACEEKNSETPTTDGPPYPLLPNLGGANILSYAVDIQMLALLNAAERTIDSFKNIINGGDWRLIEIRKNPSSKVWWPSLICAPA</sequence>
<dbReference type="Gene3D" id="1.10.10.10">
    <property type="entry name" value="Winged helix-like DNA-binding domain superfamily/Winged helix DNA-binding domain"/>
    <property type="match status" value="1"/>
</dbReference>
<proteinExistence type="predicted"/>
<dbReference type="InterPro" id="IPR029063">
    <property type="entry name" value="SAM-dependent_MTases_sf"/>
</dbReference>
<name>A0A286UPM6_9AGAM</name>
<keyword evidence="1 5" id="KW-0489">Methyltransferase</keyword>
<dbReference type="EMBL" id="NBII01000002">
    <property type="protein sequence ID" value="PAV21547.1"/>
    <property type="molecule type" value="Genomic_DNA"/>
</dbReference>
<reference evidence="5 6" key="1">
    <citation type="journal article" date="2017" name="Mol. Ecol.">
        <title>Comparative and population genomic landscape of Phellinus noxius: A hypervariable fungus causing root rot in trees.</title>
        <authorList>
            <person name="Chung C.L."/>
            <person name="Lee T.J."/>
            <person name="Akiba M."/>
            <person name="Lee H.H."/>
            <person name="Kuo T.H."/>
            <person name="Liu D."/>
            <person name="Ke H.M."/>
            <person name="Yokoi T."/>
            <person name="Roa M.B."/>
            <person name="Lu M.J."/>
            <person name="Chang Y.Y."/>
            <person name="Ann P.J."/>
            <person name="Tsai J.N."/>
            <person name="Chen C.Y."/>
            <person name="Tzean S.S."/>
            <person name="Ota Y."/>
            <person name="Hattori T."/>
            <person name="Sahashi N."/>
            <person name="Liou R.F."/>
            <person name="Kikuchi T."/>
            <person name="Tsai I.J."/>
        </authorList>
    </citation>
    <scope>NUCLEOTIDE SEQUENCE [LARGE SCALE GENOMIC DNA]</scope>
    <source>
        <strain evidence="5 6">FFPRI411160</strain>
    </source>
</reference>
<dbReference type="PANTHER" id="PTHR43712">
    <property type="entry name" value="PUTATIVE (AFU_ORTHOLOGUE AFUA_4G14580)-RELATED"/>
    <property type="match status" value="1"/>
</dbReference>
<protein>
    <submittedName>
        <fullName evidence="5">S-adenosyl-L-methionine-dependent methyltransferase</fullName>
    </submittedName>
</protein>
<dbReference type="CDD" id="cd02440">
    <property type="entry name" value="AdoMet_MTases"/>
    <property type="match status" value="1"/>
</dbReference>
<evidence type="ECO:0000313" key="5">
    <source>
        <dbReference type="EMBL" id="PAV21547.1"/>
    </source>
</evidence>
<dbReference type="OrthoDB" id="2410195at2759"/>
<dbReference type="PANTHER" id="PTHR43712:SF2">
    <property type="entry name" value="O-METHYLTRANSFERASE CICE"/>
    <property type="match status" value="1"/>
</dbReference>
<dbReference type="PROSITE" id="PS51683">
    <property type="entry name" value="SAM_OMT_II"/>
    <property type="match status" value="1"/>
</dbReference>
<dbReference type="InterPro" id="IPR001077">
    <property type="entry name" value="COMT_C"/>
</dbReference>
<accession>A0A286UPM6</accession>
<dbReference type="GO" id="GO:0008171">
    <property type="term" value="F:O-methyltransferase activity"/>
    <property type="evidence" value="ECO:0007669"/>
    <property type="project" value="InterPro"/>
</dbReference>